<keyword evidence="4" id="KW-1185">Reference proteome</keyword>
<evidence type="ECO:0000313" key="4">
    <source>
        <dbReference type="Proteomes" id="UP001302349"/>
    </source>
</evidence>
<evidence type="ECO:0000259" key="2">
    <source>
        <dbReference type="Pfam" id="PF08327"/>
    </source>
</evidence>
<dbReference type="InterPro" id="IPR013538">
    <property type="entry name" value="ASHA1/2-like_C"/>
</dbReference>
<dbReference type="Proteomes" id="UP001302349">
    <property type="component" value="Chromosome"/>
</dbReference>
<gene>
    <name evidence="3" type="ORF">RT717_09155</name>
</gene>
<proteinExistence type="inferred from homology"/>
<accession>A0ABZ0IW07</accession>
<dbReference type="RefSeq" id="WP_317491433.1">
    <property type="nucleotide sequence ID" value="NZ_CP136051.1"/>
</dbReference>
<feature type="domain" description="Activator of Hsp90 ATPase homologue 1/2-like C-terminal" evidence="2">
    <location>
        <begin position="23"/>
        <end position="152"/>
    </location>
</feature>
<reference evidence="3 4" key="1">
    <citation type="journal article" date="2023" name="Microbiol. Resour. Announc.">
        <title>Complete Genome Sequence of Imperialibacter roseus strain P4T.</title>
        <authorList>
            <person name="Tizabi D.R."/>
            <person name="Bachvaroff T."/>
            <person name="Hill R.T."/>
        </authorList>
    </citation>
    <scope>NUCLEOTIDE SEQUENCE [LARGE SCALE GENOMIC DNA]</scope>
    <source>
        <strain evidence="3 4">P4T</strain>
    </source>
</reference>
<dbReference type="Gene3D" id="3.30.530.20">
    <property type="match status" value="1"/>
</dbReference>
<protein>
    <submittedName>
        <fullName evidence="3">SRPBCC domain-containing protein</fullName>
    </submittedName>
</protein>
<evidence type="ECO:0000313" key="3">
    <source>
        <dbReference type="EMBL" id="WOK08801.1"/>
    </source>
</evidence>
<dbReference type="SUPFAM" id="SSF55961">
    <property type="entry name" value="Bet v1-like"/>
    <property type="match status" value="1"/>
</dbReference>
<dbReference type="InterPro" id="IPR023393">
    <property type="entry name" value="START-like_dom_sf"/>
</dbReference>
<dbReference type="EMBL" id="CP136051">
    <property type="protein sequence ID" value="WOK08801.1"/>
    <property type="molecule type" value="Genomic_DNA"/>
</dbReference>
<sequence>MPYQNIQPVIAASPSITRSIHIDAPPSKVWGTLTVPDLMKEWMAEPEMELGILTTWKVGSAMVVKGFHHVKFENKGTVLAFEPNKLLSYNYLSSVSRLPDEPENYTVIEFTLAATEAGTTLAITLSNFPTEAILKHVDFYWAGTIEIIKKVAERR</sequence>
<dbReference type="CDD" id="cd07814">
    <property type="entry name" value="SRPBCC_CalC_Aha1-like"/>
    <property type="match status" value="1"/>
</dbReference>
<organism evidence="3 4">
    <name type="scientific">Imperialibacter roseus</name>
    <dbReference type="NCBI Taxonomy" id="1324217"/>
    <lineage>
        <taxon>Bacteria</taxon>
        <taxon>Pseudomonadati</taxon>
        <taxon>Bacteroidota</taxon>
        <taxon>Cytophagia</taxon>
        <taxon>Cytophagales</taxon>
        <taxon>Flammeovirgaceae</taxon>
        <taxon>Imperialibacter</taxon>
    </lineage>
</organism>
<comment type="similarity">
    <text evidence="1">Belongs to the AHA1 family.</text>
</comment>
<evidence type="ECO:0000256" key="1">
    <source>
        <dbReference type="ARBA" id="ARBA00006817"/>
    </source>
</evidence>
<name>A0ABZ0IW07_9BACT</name>
<dbReference type="Pfam" id="PF08327">
    <property type="entry name" value="AHSA1"/>
    <property type="match status" value="1"/>
</dbReference>